<proteinExistence type="predicted"/>
<dbReference type="InterPro" id="IPR001789">
    <property type="entry name" value="Sig_transdc_resp-reg_receiver"/>
</dbReference>
<dbReference type="PROSITE" id="PS50110">
    <property type="entry name" value="RESPONSE_REGULATORY"/>
    <property type="match status" value="1"/>
</dbReference>
<dbReference type="SUPFAM" id="SSF52172">
    <property type="entry name" value="CheY-like"/>
    <property type="match status" value="1"/>
</dbReference>
<evidence type="ECO:0000256" key="1">
    <source>
        <dbReference type="ARBA" id="ARBA00023125"/>
    </source>
</evidence>
<evidence type="ECO:0000256" key="2">
    <source>
        <dbReference type="PROSITE-ProRule" id="PRU00169"/>
    </source>
</evidence>
<dbReference type="InterPro" id="IPR000792">
    <property type="entry name" value="Tscrpt_reg_LuxR_C"/>
</dbReference>
<evidence type="ECO:0000313" key="4">
    <source>
        <dbReference type="EMBL" id="NYD75460.1"/>
    </source>
</evidence>
<gene>
    <name evidence="4" type="ORF">BJ963_002979</name>
</gene>
<dbReference type="GO" id="GO:0006355">
    <property type="term" value="P:regulation of DNA-templated transcription"/>
    <property type="evidence" value="ECO:0007669"/>
    <property type="project" value="InterPro"/>
</dbReference>
<dbReference type="InterPro" id="IPR039420">
    <property type="entry name" value="WalR-like"/>
</dbReference>
<keyword evidence="1 4" id="KW-0238">DNA-binding</keyword>
<keyword evidence="2" id="KW-0597">Phosphoprotein</keyword>
<reference evidence="4 5" key="1">
    <citation type="submission" date="2020-07" db="EMBL/GenBank/DDBJ databases">
        <title>Sequencing the genomes of 1000 actinobacteria strains.</title>
        <authorList>
            <person name="Klenk H.-P."/>
        </authorList>
    </citation>
    <scope>NUCLEOTIDE SEQUENCE [LARGE SCALE GENOMIC DNA]</scope>
    <source>
        <strain evidence="4 5">DSM 23871</strain>
    </source>
</reference>
<dbReference type="InterPro" id="IPR016032">
    <property type="entry name" value="Sig_transdc_resp-reg_C-effctor"/>
</dbReference>
<evidence type="ECO:0000313" key="5">
    <source>
        <dbReference type="Proteomes" id="UP000589620"/>
    </source>
</evidence>
<comment type="caution">
    <text evidence="4">The sequence shown here is derived from an EMBL/GenBank/DDBJ whole genome shotgun (WGS) entry which is preliminary data.</text>
</comment>
<dbReference type="AlphaFoldDB" id="A0A852T4M0"/>
<dbReference type="CDD" id="cd00156">
    <property type="entry name" value="REC"/>
    <property type="match status" value="1"/>
</dbReference>
<dbReference type="Proteomes" id="UP000589620">
    <property type="component" value="Unassembled WGS sequence"/>
</dbReference>
<dbReference type="SMART" id="SM00421">
    <property type="entry name" value="HTH_LUXR"/>
    <property type="match status" value="1"/>
</dbReference>
<dbReference type="PANTHER" id="PTHR43214">
    <property type="entry name" value="TWO-COMPONENT RESPONSE REGULATOR"/>
    <property type="match status" value="1"/>
</dbReference>
<protein>
    <submittedName>
        <fullName evidence="4">DNA-binding NarL/FixJ family response regulator</fullName>
    </submittedName>
</protein>
<dbReference type="InterPro" id="IPR011006">
    <property type="entry name" value="CheY-like_superfamily"/>
</dbReference>
<dbReference type="RefSeq" id="WP_179457371.1">
    <property type="nucleotide sequence ID" value="NZ_BAAAPX010000001.1"/>
</dbReference>
<dbReference type="Pfam" id="PF00072">
    <property type="entry name" value="Response_reg"/>
    <property type="match status" value="1"/>
</dbReference>
<dbReference type="SMART" id="SM00448">
    <property type="entry name" value="REC"/>
    <property type="match status" value="1"/>
</dbReference>
<feature type="domain" description="Response regulatory" evidence="3">
    <location>
        <begin position="15"/>
        <end position="131"/>
    </location>
</feature>
<keyword evidence="5" id="KW-1185">Reference proteome</keyword>
<dbReference type="GO" id="GO:0000160">
    <property type="term" value="P:phosphorelay signal transduction system"/>
    <property type="evidence" value="ECO:0007669"/>
    <property type="project" value="InterPro"/>
</dbReference>
<dbReference type="EMBL" id="JACCBJ010000001">
    <property type="protein sequence ID" value="NYD75460.1"/>
    <property type="molecule type" value="Genomic_DNA"/>
</dbReference>
<dbReference type="GO" id="GO:0003677">
    <property type="term" value="F:DNA binding"/>
    <property type="evidence" value="ECO:0007669"/>
    <property type="project" value="UniProtKB-KW"/>
</dbReference>
<organism evidence="4 5">
    <name type="scientific">Leifsonia soli</name>
    <dbReference type="NCBI Taxonomy" id="582665"/>
    <lineage>
        <taxon>Bacteria</taxon>
        <taxon>Bacillati</taxon>
        <taxon>Actinomycetota</taxon>
        <taxon>Actinomycetes</taxon>
        <taxon>Micrococcales</taxon>
        <taxon>Microbacteriaceae</taxon>
        <taxon>Leifsonia</taxon>
    </lineage>
</organism>
<accession>A0A852T4M0</accession>
<feature type="modified residue" description="4-aspartylphosphate" evidence="2">
    <location>
        <position position="64"/>
    </location>
</feature>
<dbReference type="Gene3D" id="1.10.10.10">
    <property type="entry name" value="Winged helix-like DNA-binding domain superfamily/Winged helix DNA-binding domain"/>
    <property type="match status" value="1"/>
</dbReference>
<name>A0A852T4M0_9MICO</name>
<dbReference type="SUPFAM" id="SSF46894">
    <property type="entry name" value="C-terminal effector domain of the bipartite response regulators"/>
    <property type="match status" value="1"/>
</dbReference>
<dbReference type="Gene3D" id="3.40.50.2300">
    <property type="match status" value="1"/>
</dbReference>
<evidence type="ECO:0000259" key="3">
    <source>
        <dbReference type="PROSITE" id="PS50110"/>
    </source>
</evidence>
<sequence>MDESARAVGSTWLRRALVVEDHALMRSLVSDAFRARGFEVASAESAVEALALADSFDPDLLVTDIDLRQRPNGVELATILRARAPHVAVLFLSNLSRDAASSHAHSTVAGASFVNKAAVESVDELVDAAEAVLADRPVSRDLTASDAQARLLRLTAAQLETTRLLAAGLSNAEIARRRGVSVRAVEKSVERVFAALGLGGERSTPRVAAATLYTTTFGDPSSGL</sequence>
<dbReference type="InterPro" id="IPR036388">
    <property type="entry name" value="WH-like_DNA-bd_sf"/>
</dbReference>